<accession>A0ABT9B913</accession>
<evidence type="ECO:0000313" key="10">
    <source>
        <dbReference type="EMBL" id="MDO7874755.1"/>
    </source>
</evidence>
<dbReference type="InterPro" id="IPR015366">
    <property type="entry name" value="S53_propep"/>
</dbReference>
<dbReference type="InterPro" id="IPR023828">
    <property type="entry name" value="Peptidase_S8_Ser-AS"/>
</dbReference>
<dbReference type="PROSITE" id="PS51695">
    <property type="entry name" value="SEDOLISIN"/>
    <property type="match status" value="1"/>
</dbReference>
<dbReference type="PANTHER" id="PTHR14218:SF15">
    <property type="entry name" value="TRIPEPTIDYL-PEPTIDASE 1"/>
    <property type="match status" value="1"/>
</dbReference>
<keyword evidence="4" id="KW-0378">Hydrolase</keyword>
<keyword evidence="7" id="KW-0865">Zymogen</keyword>
<feature type="domain" description="Peptidase S53" evidence="9">
    <location>
        <begin position="185"/>
        <end position="523"/>
    </location>
</feature>
<dbReference type="Proteomes" id="UP001176429">
    <property type="component" value="Unassembled WGS sequence"/>
</dbReference>
<evidence type="ECO:0000256" key="3">
    <source>
        <dbReference type="ARBA" id="ARBA00022723"/>
    </source>
</evidence>
<dbReference type="CDD" id="cd11377">
    <property type="entry name" value="Pro-peptidase_S53"/>
    <property type="match status" value="1"/>
</dbReference>
<evidence type="ECO:0000256" key="2">
    <source>
        <dbReference type="ARBA" id="ARBA00022670"/>
    </source>
</evidence>
<organism evidence="10 11">
    <name type="scientific">Hymenobacter aranciens</name>
    <dbReference type="NCBI Taxonomy" id="3063996"/>
    <lineage>
        <taxon>Bacteria</taxon>
        <taxon>Pseudomonadati</taxon>
        <taxon>Bacteroidota</taxon>
        <taxon>Cytophagia</taxon>
        <taxon>Cytophagales</taxon>
        <taxon>Hymenobacteraceae</taxon>
        <taxon>Hymenobacter</taxon>
    </lineage>
</organism>
<evidence type="ECO:0000256" key="8">
    <source>
        <dbReference type="SAM" id="MobiDB-lite"/>
    </source>
</evidence>
<evidence type="ECO:0000256" key="7">
    <source>
        <dbReference type="ARBA" id="ARBA00023145"/>
    </source>
</evidence>
<name>A0ABT9B913_9BACT</name>
<dbReference type="RefSeq" id="WP_305006071.1">
    <property type="nucleotide sequence ID" value="NZ_JAUQSY010000005.1"/>
</dbReference>
<feature type="region of interest" description="Disordered" evidence="8">
    <location>
        <begin position="530"/>
        <end position="566"/>
    </location>
</feature>
<evidence type="ECO:0000313" key="11">
    <source>
        <dbReference type="Proteomes" id="UP001176429"/>
    </source>
</evidence>
<evidence type="ECO:0000256" key="1">
    <source>
        <dbReference type="ARBA" id="ARBA00001913"/>
    </source>
</evidence>
<feature type="region of interest" description="Disordered" evidence="8">
    <location>
        <begin position="154"/>
        <end position="187"/>
    </location>
</feature>
<evidence type="ECO:0000256" key="4">
    <source>
        <dbReference type="ARBA" id="ARBA00022801"/>
    </source>
</evidence>
<dbReference type="SUPFAM" id="SSF52743">
    <property type="entry name" value="Subtilisin-like"/>
    <property type="match status" value="1"/>
</dbReference>
<evidence type="ECO:0000256" key="6">
    <source>
        <dbReference type="ARBA" id="ARBA00022837"/>
    </source>
</evidence>
<keyword evidence="5" id="KW-0720">Serine protease</keyword>
<dbReference type="InterPro" id="IPR030400">
    <property type="entry name" value="Sedolisin_dom"/>
</dbReference>
<dbReference type="Gene3D" id="3.40.50.200">
    <property type="entry name" value="Peptidase S8/S53 domain"/>
    <property type="match status" value="1"/>
</dbReference>
<comment type="cofactor">
    <cofactor evidence="1">
        <name>Ca(2+)</name>
        <dbReference type="ChEBI" id="CHEBI:29108"/>
    </cofactor>
</comment>
<protein>
    <submittedName>
        <fullName evidence="10">S53 family serine peptidase</fullName>
    </submittedName>
</protein>
<evidence type="ECO:0000259" key="9">
    <source>
        <dbReference type="PROSITE" id="PS51695"/>
    </source>
</evidence>
<comment type="caution">
    <text evidence="10">The sequence shown here is derived from an EMBL/GenBank/DDBJ whole genome shotgun (WGS) entry which is preliminary data.</text>
</comment>
<feature type="compositionally biased region" description="Low complexity" evidence="8">
    <location>
        <begin position="545"/>
        <end position="556"/>
    </location>
</feature>
<dbReference type="CDD" id="cd04056">
    <property type="entry name" value="Peptidases_S53"/>
    <property type="match status" value="1"/>
</dbReference>
<reference evidence="10" key="1">
    <citation type="submission" date="2023-07" db="EMBL/GenBank/DDBJ databases">
        <authorList>
            <person name="Kim M.K."/>
        </authorList>
    </citation>
    <scope>NUCLEOTIDE SEQUENCE</scope>
    <source>
        <strain evidence="10">ASUV-10-1</strain>
    </source>
</reference>
<keyword evidence="3" id="KW-0479">Metal-binding</keyword>
<dbReference type="SMART" id="SM00944">
    <property type="entry name" value="Pro-kuma_activ"/>
    <property type="match status" value="1"/>
</dbReference>
<evidence type="ECO:0000256" key="5">
    <source>
        <dbReference type="ARBA" id="ARBA00022825"/>
    </source>
</evidence>
<dbReference type="EMBL" id="JAUQSY010000005">
    <property type="protein sequence ID" value="MDO7874755.1"/>
    <property type="molecule type" value="Genomic_DNA"/>
</dbReference>
<dbReference type="PROSITE" id="PS00138">
    <property type="entry name" value="SUBTILASE_SER"/>
    <property type="match status" value="1"/>
</dbReference>
<gene>
    <name evidence="10" type="ORF">Q5H93_08425</name>
</gene>
<feature type="compositionally biased region" description="Polar residues" evidence="8">
    <location>
        <begin position="557"/>
        <end position="566"/>
    </location>
</feature>
<dbReference type="SUPFAM" id="SSF54897">
    <property type="entry name" value="Protease propeptides/inhibitors"/>
    <property type="match status" value="1"/>
</dbReference>
<sequence length="566" mass="59448">MNESFLAVPHSAPQAAGTLVGYPNPARPLSITLSLRRQTPSAEQAAQLTDLVTLPPHLRHYPSHEELAATLGTTPDDMATVSAYFEPFGLQVTSSSLLTGSLTLTGPVAAVEQAFHTVVATFQTAAQTRFLATTTALQLPASLLTIVQQAPPLERPVRVESRTPTKPRPAAPAPEATATPAPPAGCTPQELAQAYQFPTGLNGEGQVMGFVELGGKLNQADFKQFFAQAGLKKPRVIEVGTPPASTGLTELMNNAEVALDLQVAGALAPQARLVVYYGSTLLEALRAIVADDVNRPSVVSISWAGSEYNYSAADVAEMNNLLYMASLLGITLVAASADHGAYNGLAVPNVSLPSSNPLVLGCGGTIDTLADGQLQPQVVWNEANGQDASGGGYSMLYPQPYYQYQAVSKYPYQKSTMRGVPDVAADASGVQGYRVVFNGHDVVIGGTSAATPFTAALLTLISQQLGYRLGFLNSVLYGFAGSEAFRPITEGNNQLYYAAPYWNPCTGLGSLVGQQLLQLLQHLESASMLAPTSPEVSSEDVAEKTATSDATDASTTGETSNQQEVA</sequence>
<proteinExistence type="predicted"/>
<dbReference type="InterPro" id="IPR036852">
    <property type="entry name" value="Peptidase_S8/S53_dom_sf"/>
</dbReference>
<keyword evidence="11" id="KW-1185">Reference proteome</keyword>
<dbReference type="Pfam" id="PF09286">
    <property type="entry name" value="Pro-kuma_activ"/>
    <property type="match status" value="1"/>
</dbReference>
<keyword evidence="2" id="KW-0645">Protease</keyword>
<dbReference type="InterPro" id="IPR050819">
    <property type="entry name" value="Tripeptidyl-peptidase_I"/>
</dbReference>
<keyword evidence="6" id="KW-0106">Calcium</keyword>
<dbReference type="PANTHER" id="PTHR14218">
    <property type="entry name" value="PROTEASE S8 TRIPEPTIDYL PEPTIDASE I CLN2"/>
    <property type="match status" value="1"/>
</dbReference>